<gene>
    <name evidence="4" type="primary">gph_2</name>
    <name evidence="4" type="ORF">PAECIP111802_01078</name>
</gene>
<evidence type="ECO:0000313" key="4">
    <source>
        <dbReference type="EMBL" id="CAG7624566.1"/>
    </source>
</evidence>
<dbReference type="EC" id="3.1.3.18" evidence="4"/>
<keyword evidence="2 4" id="KW-0378">Hydrolase</keyword>
<dbReference type="InterPro" id="IPR006439">
    <property type="entry name" value="HAD-SF_hydro_IA"/>
</dbReference>
<sequence length="229" mass="25899">MAQTEAVFFDLYETLISEYKDGVRRVSRADQNYLELLGISNEQFKREWGLRQTKRMTGHFPDYPSVVKDIAASCSVECPEDSLERLYAGRIEEKAAPFGDIGPDISEMLDGLKKRGIKLGLISNCTEEEVRAWERSILPPYFDDVIFSYKSGYAKPDIRIYELACNRLGVRAEQSLFVGDGGSNELDGARAAGLTAYHATWFIPDYISGKITDHKKLTKPSHLLTEIRM</sequence>
<dbReference type="InterPro" id="IPR051400">
    <property type="entry name" value="HAD-like_hydrolase"/>
</dbReference>
<dbReference type="Pfam" id="PF00702">
    <property type="entry name" value="Hydrolase"/>
    <property type="match status" value="1"/>
</dbReference>
<dbReference type="NCBIfam" id="TIGR01509">
    <property type="entry name" value="HAD-SF-IA-v3"/>
    <property type="match status" value="1"/>
</dbReference>
<evidence type="ECO:0000313" key="5">
    <source>
        <dbReference type="Proteomes" id="UP000730618"/>
    </source>
</evidence>
<proteinExistence type="predicted"/>
<evidence type="ECO:0000256" key="3">
    <source>
        <dbReference type="ARBA" id="ARBA00022842"/>
    </source>
</evidence>
<dbReference type="SFLD" id="SFLDS00003">
    <property type="entry name" value="Haloacid_Dehalogenase"/>
    <property type="match status" value="1"/>
</dbReference>
<dbReference type="PANTHER" id="PTHR46470">
    <property type="entry name" value="N-ACYLNEURAMINATE-9-PHOSPHATASE"/>
    <property type="match status" value="1"/>
</dbReference>
<dbReference type="SFLD" id="SFLDG01129">
    <property type="entry name" value="C1.5:_HAD__Beta-PGM__Phosphata"/>
    <property type="match status" value="1"/>
</dbReference>
<reference evidence="4 5" key="1">
    <citation type="submission" date="2021-06" db="EMBL/GenBank/DDBJ databases">
        <authorList>
            <person name="Criscuolo A."/>
        </authorList>
    </citation>
    <scope>NUCLEOTIDE SEQUENCE [LARGE SCALE GENOMIC DNA]</scope>
    <source>
        <strain evidence="5">CIP 111802</strain>
    </source>
</reference>
<protein>
    <submittedName>
        <fullName evidence="4">Phosphoglycolate phosphatase</fullName>
        <ecNumber evidence="4">3.1.3.18</ecNumber>
    </submittedName>
</protein>
<comment type="caution">
    <text evidence="4">The sequence shown here is derived from an EMBL/GenBank/DDBJ whole genome shotgun (WGS) entry which is preliminary data.</text>
</comment>
<evidence type="ECO:0000256" key="1">
    <source>
        <dbReference type="ARBA" id="ARBA00001946"/>
    </source>
</evidence>
<dbReference type="GO" id="GO:0008967">
    <property type="term" value="F:phosphoglycolate phosphatase activity"/>
    <property type="evidence" value="ECO:0007669"/>
    <property type="project" value="UniProtKB-EC"/>
</dbReference>
<dbReference type="RefSeq" id="WP_218097409.1">
    <property type="nucleotide sequence ID" value="NZ_CAJVCE010000002.1"/>
</dbReference>
<accession>A0ABN7TEY1</accession>
<name>A0ABN7TEY1_9BACL</name>
<keyword evidence="5" id="KW-1185">Reference proteome</keyword>
<keyword evidence="3" id="KW-0460">Magnesium</keyword>
<dbReference type="Proteomes" id="UP000730618">
    <property type="component" value="Unassembled WGS sequence"/>
</dbReference>
<dbReference type="NCBIfam" id="TIGR01549">
    <property type="entry name" value="HAD-SF-IA-v1"/>
    <property type="match status" value="1"/>
</dbReference>
<organism evidence="4 5">
    <name type="scientific">Paenibacillus allorhizosphaerae</name>
    <dbReference type="NCBI Taxonomy" id="2849866"/>
    <lineage>
        <taxon>Bacteria</taxon>
        <taxon>Bacillati</taxon>
        <taxon>Bacillota</taxon>
        <taxon>Bacilli</taxon>
        <taxon>Bacillales</taxon>
        <taxon>Paenibacillaceae</taxon>
        <taxon>Paenibacillus</taxon>
    </lineage>
</organism>
<comment type="cofactor">
    <cofactor evidence="1">
        <name>Mg(2+)</name>
        <dbReference type="ChEBI" id="CHEBI:18420"/>
    </cofactor>
</comment>
<dbReference type="EMBL" id="CAJVCE010000002">
    <property type="protein sequence ID" value="CAG7624566.1"/>
    <property type="molecule type" value="Genomic_DNA"/>
</dbReference>
<evidence type="ECO:0000256" key="2">
    <source>
        <dbReference type="ARBA" id="ARBA00022801"/>
    </source>
</evidence>